<dbReference type="Pfam" id="PF14013">
    <property type="entry name" value="MT0933_antitox"/>
    <property type="match status" value="1"/>
</dbReference>
<dbReference type="Proteomes" id="UP000297318">
    <property type="component" value="Unassembled WGS sequence"/>
</dbReference>
<sequence>MALDDIIAKAKNALGDGKADGALDKAAELIKGKTPDNVDGKVDQAVEAAKKFLDKK</sequence>
<protein>
    <recommendedName>
        <fullName evidence="3">Antitoxin</fullName>
    </recommendedName>
</protein>
<organism evidence="1 2">
    <name type="scientific">Serinibacter arcticus</name>
    <dbReference type="NCBI Taxonomy" id="1655435"/>
    <lineage>
        <taxon>Bacteria</taxon>
        <taxon>Bacillati</taxon>
        <taxon>Actinomycetota</taxon>
        <taxon>Actinomycetes</taxon>
        <taxon>Micrococcales</taxon>
        <taxon>Beutenbergiaceae</taxon>
        <taxon>Serinibacter</taxon>
    </lineage>
</organism>
<dbReference type="InterPro" id="IPR028037">
    <property type="entry name" value="Antitoxin_Rv0909/MT0933"/>
</dbReference>
<evidence type="ECO:0000313" key="1">
    <source>
        <dbReference type="EMBL" id="TGO05252.1"/>
    </source>
</evidence>
<reference evidence="1 2" key="1">
    <citation type="submission" date="2018-11" db="EMBL/GenBank/DDBJ databases">
        <title>Complete genome sequencing of the Actinobacteria Serinibacter sp. K3-2.</title>
        <authorList>
            <person name="Rakitin A.L."/>
            <person name="Beletsky A.V."/>
            <person name="Mardanov A.V."/>
            <person name="Ravin N.V."/>
            <person name="Gromova A.S."/>
            <person name="Filippova S.N."/>
            <person name="Gal'Chenko V.F."/>
        </authorList>
    </citation>
    <scope>NUCLEOTIDE SEQUENCE [LARGE SCALE GENOMIC DNA]</scope>
    <source>
        <strain evidence="1 2">K3-2</strain>
    </source>
</reference>
<name>A0A4Z1E3B8_9MICO</name>
<proteinExistence type="predicted"/>
<dbReference type="RefSeq" id="WP_135849284.1">
    <property type="nucleotide sequence ID" value="NZ_RHPJ01000002.1"/>
</dbReference>
<dbReference type="EMBL" id="RHPJ01000002">
    <property type="protein sequence ID" value="TGO05252.1"/>
    <property type="molecule type" value="Genomic_DNA"/>
</dbReference>
<dbReference type="AlphaFoldDB" id="A0A4Z1E3B8"/>
<keyword evidence="2" id="KW-1185">Reference proteome</keyword>
<comment type="caution">
    <text evidence="1">The sequence shown here is derived from an EMBL/GenBank/DDBJ whole genome shotgun (WGS) entry which is preliminary data.</text>
</comment>
<accession>A0A4Z1E3B8</accession>
<evidence type="ECO:0008006" key="3">
    <source>
        <dbReference type="Google" id="ProtNLM"/>
    </source>
</evidence>
<evidence type="ECO:0000313" key="2">
    <source>
        <dbReference type="Proteomes" id="UP000297318"/>
    </source>
</evidence>
<gene>
    <name evidence="1" type="ORF">SERN_1256</name>
</gene>